<accession>A0A2G5BD28</accession>
<evidence type="ECO:0000313" key="1">
    <source>
        <dbReference type="EMBL" id="PIA16915.1"/>
    </source>
</evidence>
<dbReference type="Proteomes" id="UP000242474">
    <property type="component" value="Unassembled WGS sequence"/>
</dbReference>
<dbReference type="OrthoDB" id="2281547at2759"/>
<protein>
    <recommendedName>
        <fullName evidence="3">Mediator of RNA polymerase II transcription subunit 1</fullName>
    </recommendedName>
</protein>
<evidence type="ECO:0008006" key="3">
    <source>
        <dbReference type="Google" id="ProtNLM"/>
    </source>
</evidence>
<dbReference type="EMBL" id="KZ303497">
    <property type="protein sequence ID" value="PIA16915.1"/>
    <property type="molecule type" value="Genomic_DNA"/>
</dbReference>
<gene>
    <name evidence="1" type="ORF">COEREDRAFT_15107</name>
</gene>
<keyword evidence="2" id="KW-1185">Reference proteome</keyword>
<dbReference type="AlphaFoldDB" id="A0A2G5BD28"/>
<sequence>MDSSSGSKAAAIQRTISDELEELQGIIALFQRQLETPDGIVGLHPLGPINVDKARMGSAQACGRLKVALIEFQKNTVASWEQLASKDPQDQGEAVGGARRAAVAAAELVEMRRIAETVQTDVRQSQKRVFEAAGAALAQTLQQEWPAGLAGRLRASAGRLGLACYTDEQAGAATVTLAGRDLVIDVDVGTTATAVGVKVSFVSEMAHDARLDGLLQRRLAACDVCGFEALAAEMAALDRLARAQAAANVVHNTFAVAATLAELQRQELAALDGDVARLLRVGSGLALPFARHVGASTVYHLPAALCHGLSAEQWTTLNEGHAAAADMLRDCQWLDFAWESSVQRHWFLAPDAAQHWIAADHAGEAHLHPGIAGLQVRFVEPPTEDQASGGAWAPYTLVIRVDPPLVACAQTVRALMTVTAYGGIGGKPVLDDAPRLLEDAPTLEHILLGDAADAPQIRAWTISRVPLRHVRDVLAVVPLLRRQAAFNELLSSSAGADATSGLRVQTVATDPFRIDVCMTAPSHPTVGAVLRISETSGAVLAWPLAALGVATDTSDVLAALAAADTALLASSAAHATLSAAADTSRSIPLTMQWLAAQS</sequence>
<proteinExistence type="predicted"/>
<name>A0A2G5BD28_COERN</name>
<organism evidence="1 2">
    <name type="scientific">Coemansia reversa (strain ATCC 12441 / NRRL 1564)</name>
    <dbReference type="NCBI Taxonomy" id="763665"/>
    <lineage>
        <taxon>Eukaryota</taxon>
        <taxon>Fungi</taxon>
        <taxon>Fungi incertae sedis</taxon>
        <taxon>Zoopagomycota</taxon>
        <taxon>Kickxellomycotina</taxon>
        <taxon>Kickxellomycetes</taxon>
        <taxon>Kickxellales</taxon>
        <taxon>Kickxellaceae</taxon>
        <taxon>Coemansia</taxon>
    </lineage>
</organism>
<dbReference type="STRING" id="763665.A0A2G5BD28"/>
<evidence type="ECO:0000313" key="2">
    <source>
        <dbReference type="Proteomes" id="UP000242474"/>
    </source>
</evidence>
<reference evidence="1 2" key="1">
    <citation type="journal article" date="2015" name="Genome Biol. Evol.">
        <title>Phylogenomic analyses indicate that early fungi evolved digesting cell walls of algal ancestors of land plants.</title>
        <authorList>
            <person name="Chang Y."/>
            <person name="Wang S."/>
            <person name="Sekimoto S."/>
            <person name="Aerts A.L."/>
            <person name="Choi C."/>
            <person name="Clum A."/>
            <person name="LaButti K.M."/>
            <person name="Lindquist E.A."/>
            <person name="Yee Ngan C."/>
            <person name="Ohm R.A."/>
            <person name="Salamov A.A."/>
            <person name="Grigoriev I.V."/>
            <person name="Spatafora J.W."/>
            <person name="Berbee M.L."/>
        </authorList>
    </citation>
    <scope>NUCLEOTIDE SEQUENCE [LARGE SCALE GENOMIC DNA]</scope>
    <source>
        <strain evidence="1 2">NRRL 1564</strain>
    </source>
</reference>